<comment type="similarity">
    <text evidence="7">Belongs to the DHHC palmitoyltransferase family. PFA5 subfamily.</text>
</comment>
<evidence type="ECO:0000256" key="5">
    <source>
        <dbReference type="ARBA" id="ARBA00023136"/>
    </source>
</evidence>
<dbReference type="GO" id="GO:0005783">
    <property type="term" value="C:endoplasmic reticulum"/>
    <property type="evidence" value="ECO:0007669"/>
    <property type="project" value="TreeGrafter"/>
</dbReference>
<comment type="caution">
    <text evidence="10">The sequence shown here is derived from an EMBL/GenBank/DDBJ whole genome shotgun (WGS) entry which is preliminary data.</text>
</comment>
<dbReference type="InterPro" id="IPR039859">
    <property type="entry name" value="PFA4/ZDH16/20/ERF2-like"/>
</dbReference>
<name>A0AAD1XN64_EUPCR</name>
<dbReference type="InterPro" id="IPR001594">
    <property type="entry name" value="Palmitoyltrfase_DHHC"/>
</dbReference>
<dbReference type="GO" id="GO:0019706">
    <property type="term" value="F:protein-cysteine S-palmitoyltransferase activity"/>
    <property type="evidence" value="ECO:0007669"/>
    <property type="project" value="UniProtKB-EC"/>
</dbReference>
<feature type="domain" description="Palmitoyltransferase DHHC" evidence="9">
    <location>
        <begin position="172"/>
        <end position="247"/>
    </location>
</feature>
<dbReference type="AlphaFoldDB" id="A0AAD1XN64"/>
<gene>
    <name evidence="10" type="ORF">ECRASSUSDP1_LOCUS17207</name>
</gene>
<evidence type="ECO:0000256" key="6">
    <source>
        <dbReference type="ARBA" id="ARBA00023315"/>
    </source>
</evidence>
<dbReference type="EMBL" id="CAMPGE010017347">
    <property type="protein sequence ID" value="CAI2375841.1"/>
    <property type="molecule type" value="Genomic_DNA"/>
</dbReference>
<keyword evidence="11" id="KW-1185">Reference proteome</keyword>
<dbReference type="GO" id="GO:0016020">
    <property type="term" value="C:membrane"/>
    <property type="evidence" value="ECO:0007669"/>
    <property type="project" value="UniProtKB-SubCell"/>
</dbReference>
<proteinExistence type="inferred from homology"/>
<feature type="transmembrane region" description="Helical" evidence="8">
    <location>
        <begin position="131"/>
        <end position="157"/>
    </location>
</feature>
<protein>
    <recommendedName>
        <fullName evidence="8">Palmitoyltransferase</fullName>
        <ecNumber evidence="8">2.3.1.225</ecNumber>
    </recommendedName>
</protein>
<evidence type="ECO:0000256" key="2">
    <source>
        <dbReference type="ARBA" id="ARBA00022679"/>
    </source>
</evidence>
<dbReference type="PROSITE" id="PS50216">
    <property type="entry name" value="DHHC"/>
    <property type="match status" value="1"/>
</dbReference>
<feature type="transmembrane region" description="Helical" evidence="8">
    <location>
        <begin position="105"/>
        <end position="125"/>
    </location>
</feature>
<evidence type="ECO:0000256" key="3">
    <source>
        <dbReference type="ARBA" id="ARBA00022692"/>
    </source>
</evidence>
<comment type="subcellular location">
    <subcellularLocation>
        <location evidence="1">Membrane</location>
        <topology evidence="1">Multi-pass membrane protein</topology>
    </subcellularLocation>
</comment>
<evidence type="ECO:0000256" key="4">
    <source>
        <dbReference type="ARBA" id="ARBA00022989"/>
    </source>
</evidence>
<evidence type="ECO:0000256" key="7">
    <source>
        <dbReference type="ARBA" id="ARBA00038298"/>
    </source>
</evidence>
<reference evidence="10" key="1">
    <citation type="submission" date="2023-07" db="EMBL/GenBank/DDBJ databases">
        <authorList>
            <consortium name="AG Swart"/>
            <person name="Singh M."/>
            <person name="Singh A."/>
            <person name="Seah K."/>
            <person name="Emmerich C."/>
        </authorList>
    </citation>
    <scope>NUCLEOTIDE SEQUENCE</scope>
    <source>
        <strain evidence="10">DP1</strain>
    </source>
</reference>
<keyword evidence="6 8" id="KW-0012">Acyltransferase</keyword>
<dbReference type="EC" id="2.3.1.225" evidence="8"/>
<dbReference type="PANTHER" id="PTHR22883:SF23">
    <property type="entry name" value="PALMITOYLTRANSFERASE ZDHHC6"/>
    <property type="match status" value="1"/>
</dbReference>
<dbReference type="Pfam" id="PF01529">
    <property type="entry name" value="DHHC"/>
    <property type="match status" value="1"/>
</dbReference>
<accession>A0AAD1XN64</accession>
<organism evidence="10 11">
    <name type="scientific">Euplotes crassus</name>
    <dbReference type="NCBI Taxonomy" id="5936"/>
    <lineage>
        <taxon>Eukaryota</taxon>
        <taxon>Sar</taxon>
        <taxon>Alveolata</taxon>
        <taxon>Ciliophora</taxon>
        <taxon>Intramacronucleata</taxon>
        <taxon>Spirotrichea</taxon>
        <taxon>Hypotrichia</taxon>
        <taxon>Euplotida</taxon>
        <taxon>Euplotidae</taxon>
        <taxon>Moneuplotes</taxon>
    </lineage>
</organism>
<dbReference type="Proteomes" id="UP001295684">
    <property type="component" value="Unassembled WGS sequence"/>
</dbReference>
<dbReference type="GO" id="GO:0006612">
    <property type="term" value="P:protein targeting to membrane"/>
    <property type="evidence" value="ECO:0007669"/>
    <property type="project" value="TreeGrafter"/>
</dbReference>
<sequence length="250" mass="28907">MRKTEKGQGGNPWVKKIVKKITSPSSYAGRSLGHRAPKGMTKVSTFDDEENIFPKTFEVTVKRKGEKKIGKYPGYICCGIYEYGNCYAMCFDKHGSPWITIGPDFCFTICLFIFLSLIYSVFLYFSTHLKSYYPILVFLGVVLVLVNLFSTLFTVFINPGHPSKRLSVPPHREWCRMCNSPCLPEYETFHCDDCNKCVEYYDHHCPWFGKCIGKNNIITFYIFIASFMILIFATFFSVAMYMEQHKKKDS</sequence>
<evidence type="ECO:0000256" key="8">
    <source>
        <dbReference type="RuleBase" id="RU079119"/>
    </source>
</evidence>
<comment type="catalytic activity">
    <reaction evidence="8">
        <text>L-cysteinyl-[protein] + hexadecanoyl-CoA = S-hexadecanoyl-L-cysteinyl-[protein] + CoA</text>
        <dbReference type="Rhea" id="RHEA:36683"/>
        <dbReference type="Rhea" id="RHEA-COMP:10131"/>
        <dbReference type="Rhea" id="RHEA-COMP:11032"/>
        <dbReference type="ChEBI" id="CHEBI:29950"/>
        <dbReference type="ChEBI" id="CHEBI:57287"/>
        <dbReference type="ChEBI" id="CHEBI:57379"/>
        <dbReference type="ChEBI" id="CHEBI:74151"/>
        <dbReference type="EC" id="2.3.1.225"/>
    </reaction>
</comment>
<keyword evidence="4 8" id="KW-1133">Transmembrane helix</keyword>
<dbReference type="PANTHER" id="PTHR22883">
    <property type="entry name" value="ZINC FINGER DHHC DOMAIN CONTAINING PROTEIN"/>
    <property type="match status" value="1"/>
</dbReference>
<evidence type="ECO:0000259" key="9">
    <source>
        <dbReference type="Pfam" id="PF01529"/>
    </source>
</evidence>
<dbReference type="GO" id="GO:0005794">
    <property type="term" value="C:Golgi apparatus"/>
    <property type="evidence" value="ECO:0007669"/>
    <property type="project" value="TreeGrafter"/>
</dbReference>
<evidence type="ECO:0000313" key="10">
    <source>
        <dbReference type="EMBL" id="CAI2375841.1"/>
    </source>
</evidence>
<comment type="domain">
    <text evidence="8">The DHHC domain is required for palmitoyltransferase activity.</text>
</comment>
<keyword evidence="3 8" id="KW-0812">Transmembrane</keyword>
<evidence type="ECO:0000256" key="1">
    <source>
        <dbReference type="ARBA" id="ARBA00004141"/>
    </source>
</evidence>
<feature type="transmembrane region" description="Helical" evidence="8">
    <location>
        <begin position="220"/>
        <end position="242"/>
    </location>
</feature>
<evidence type="ECO:0000313" key="11">
    <source>
        <dbReference type="Proteomes" id="UP001295684"/>
    </source>
</evidence>
<keyword evidence="2 8" id="KW-0808">Transferase</keyword>
<keyword evidence="5 8" id="KW-0472">Membrane</keyword>